<dbReference type="GO" id="GO:0005737">
    <property type="term" value="C:cytoplasm"/>
    <property type="evidence" value="ECO:0007669"/>
    <property type="project" value="UniProtKB-SubCell"/>
</dbReference>
<dbReference type="NCBIfam" id="TIGR00904">
    <property type="entry name" value="mreB"/>
    <property type="match status" value="1"/>
</dbReference>
<feature type="binding site" evidence="6">
    <location>
        <begin position="165"/>
        <end position="167"/>
    </location>
    <ligand>
        <name>ATP</name>
        <dbReference type="ChEBI" id="CHEBI:30616"/>
    </ligand>
</feature>
<dbReference type="PRINTS" id="PR01652">
    <property type="entry name" value="SHAPEPROTEIN"/>
</dbReference>
<dbReference type="Proteomes" id="UP000886381">
    <property type="component" value="Unassembled WGS sequence"/>
</dbReference>
<dbReference type="NCBIfam" id="NF010539">
    <property type="entry name" value="PRK13927.1"/>
    <property type="match status" value="1"/>
</dbReference>
<dbReference type="EMBL" id="DRDR01000082">
    <property type="protein sequence ID" value="HDL60184.1"/>
    <property type="molecule type" value="Genomic_DNA"/>
</dbReference>
<dbReference type="InterPro" id="IPR056546">
    <property type="entry name" value="MreB_MamK-like"/>
</dbReference>
<dbReference type="GO" id="GO:0008360">
    <property type="term" value="P:regulation of cell shape"/>
    <property type="evidence" value="ECO:0007669"/>
    <property type="project" value="UniProtKB-UniRule"/>
</dbReference>
<dbReference type="InterPro" id="IPR004000">
    <property type="entry name" value="Actin"/>
</dbReference>
<dbReference type="Pfam" id="PF06723">
    <property type="entry name" value="MreB_Mbl"/>
    <property type="match status" value="1"/>
</dbReference>
<sequence length="354" mass="38387">MKFLNKLKGFWGNAVAVDLGTATTLIYIKHRGIVLREPSVVAVDQYTGEVVACGEEAKKMLGKTPEGLIAQRPMKDGVIADFDLVQEMLYNFLSRVLSKNLFFRPKVLIAVPSGITEVEKRAVRDSAENAGATGVLLVSEPIAAAVGIGLPINEPTGNMIIDIGGGTTEIAVISLSGLVTNISLRVAGDEMDEAIASYIREKYRVAIGEQTAEQIKIYLGNAFPSKVEESMEVRGRDLVTGAPKTIEITSTEVREALKSPINQIIEAIKKALEKTPPELVADIIDRGIYLTGGGSLLKGLDELIMEETNIPVKKVDNPLECVVMGAGKIIDNIEDYEHVLMKQKKSSIKRRAEV</sequence>
<evidence type="ECO:0000256" key="4">
    <source>
        <dbReference type="ARBA" id="ARBA00022960"/>
    </source>
</evidence>
<accession>A0A7V0LUE0</accession>
<name>A0A7V0LUE0_UNCW3</name>
<comment type="similarity">
    <text evidence="5 6">Belongs to the FtsA/MreB family.</text>
</comment>
<keyword evidence="1 6" id="KW-0963">Cytoplasm</keyword>
<dbReference type="InterPro" id="IPR004753">
    <property type="entry name" value="MreB"/>
</dbReference>
<reference evidence="7" key="1">
    <citation type="journal article" date="2020" name="mSystems">
        <title>Genome- and Community-Level Interaction Insights into Carbon Utilization and Element Cycling Functions of Hydrothermarchaeota in Hydrothermal Sediment.</title>
        <authorList>
            <person name="Zhou Z."/>
            <person name="Liu Y."/>
            <person name="Xu W."/>
            <person name="Pan J."/>
            <person name="Luo Z.H."/>
            <person name="Li M."/>
        </authorList>
    </citation>
    <scope>NUCLEOTIDE SEQUENCE [LARGE SCALE GENOMIC DNA]</scope>
    <source>
        <strain evidence="7">HyVt-28</strain>
    </source>
</reference>
<dbReference type="AlphaFoldDB" id="A0A7V0LUE0"/>
<keyword evidence="3 6" id="KW-0067">ATP-binding</keyword>
<dbReference type="PANTHER" id="PTHR42749:SF1">
    <property type="entry name" value="CELL SHAPE-DETERMINING PROTEIN MREB"/>
    <property type="match status" value="1"/>
</dbReference>
<comment type="subcellular location">
    <subcellularLocation>
        <location evidence="6">Cytoplasm</location>
    </subcellularLocation>
    <text evidence="6">Membrane-associated.</text>
</comment>
<organism evidence="7">
    <name type="scientific">candidate division WOR-3 bacterium</name>
    <dbReference type="NCBI Taxonomy" id="2052148"/>
    <lineage>
        <taxon>Bacteria</taxon>
        <taxon>Bacteria division WOR-3</taxon>
    </lineage>
</organism>
<dbReference type="GO" id="GO:0005524">
    <property type="term" value="F:ATP binding"/>
    <property type="evidence" value="ECO:0007669"/>
    <property type="project" value="UniProtKB-KW"/>
</dbReference>
<dbReference type="CDD" id="cd10225">
    <property type="entry name" value="ASKHA_NBD_MreB-like"/>
    <property type="match status" value="1"/>
</dbReference>
<comment type="subunit">
    <text evidence="6">Forms polymers.</text>
</comment>
<dbReference type="GO" id="GO:0000902">
    <property type="term" value="P:cell morphogenesis"/>
    <property type="evidence" value="ECO:0007669"/>
    <property type="project" value="InterPro"/>
</dbReference>
<dbReference type="InterPro" id="IPR043129">
    <property type="entry name" value="ATPase_NBD"/>
</dbReference>
<evidence type="ECO:0000256" key="2">
    <source>
        <dbReference type="ARBA" id="ARBA00022741"/>
    </source>
</evidence>
<evidence type="ECO:0000256" key="1">
    <source>
        <dbReference type="ARBA" id="ARBA00022490"/>
    </source>
</evidence>
<evidence type="ECO:0000256" key="3">
    <source>
        <dbReference type="ARBA" id="ARBA00022840"/>
    </source>
</evidence>
<comment type="caution">
    <text evidence="7">The sequence shown here is derived from an EMBL/GenBank/DDBJ whole genome shotgun (WGS) entry which is preliminary data.</text>
</comment>
<keyword evidence="4 6" id="KW-0133">Cell shape</keyword>
<evidence type="ECO:0000256" key="5">
    <source>
        <dbReference type="ARBA" id="ARBA00023458"/>
    </source>
</evidence>
<evidence type="ECO:0000256" key="6">
    <source>
        <dbReference type="HAMAP-Rule" id="MF_02207"/>
    </source>
</evidence>
<comment type="caution">
    <text evidence="6">Lacks conserved residue(s) required for the propagation of feature annotation.</text>
</comment>
<protein>
    <recommendedName>
        <fullName evidence="6">Cell shape-determining protein MreB</fullName>
    </recommendedName>
</protein>
<comment type="function">
    <text evidence="6">Forms membrane-associated dynamic filaments that are essential for cell shape determination. Acts by regulating cell wall synthesis and cell elongation, and thus cell shape. A feedback loop between cell geometry and MreB localization may maintain elongated cell shape by targeting cell wall growth to regions of negative cell wall curvature.</text>
</comment>
<dbReference type="PANTHER" id="PTHR42749">
    <property type="entry name" value="CELL SHAPE-DETERMINING PROTEIN MREB"/>
    <property type="match status" value="1"/>
</dbReference>
<dbReference type="HAMAP" id="MF_02207">
    <property type="entry name" value="MreB"/>
    <property type="match status" value="1"/>
</dbReference>
<dbReference type="Gene3D" id="3.30.420.40">
    <property type="match status" value="2"/>
</dbReference>
<keyword evidence="2 6" id="KW-0547">Nucleotide-binding</keyword>
<feature type="binding site" evidence="6">
    <location>
        <begin position="213"/>
        <end position="216"/>
    </location>
    <ligand>
        <name>ATP</name>
        <dbReference type="ChEBI" id="CHEBI:30616"/>
    </ligand>
</feature>
<dbReference type="SMART" id="SM00268">
    <property type="entry name" value="ACTIN"/>
    <property type="match status" value="1"/>
</dbReference>
<proteinExistence type="inferred from homology"/>
<dbReference type="SUPFAM" id="SSF53067">
    <property type="entry name" value="Actin-like ATPase domain"/>
    <property type="match status" value="2"/>
</dbReference>
<gene>
    <name evidence="6" type="primary">mreB</name>
    <name evidence="7" type="ORF">ENH14_01880</name>
</gene>
<feature type="binding site" evidence="6">
    <location>
        <begin position="293"/>
        <end position="296"/>
    </location>
    <ligand>
        <name>ATP</name>
        <dbReference type="ChEBI" id="CHEBI:30616"/>
    </ligand>
</feature>
<evidence type="ECO:0000313" key="7">
    <source>
        <dbReference type="EMBL" id="HDL60184.1"/>
    </source>
</evidence>